<comment type="caution">
    <text evidence="3">The sequence shown here is derived from an EMBL/GenBank/DDBJ whole genome shotgun (WGS) entry which is preliminary data.</text>
</comment>
<dbReference type="InterPro" id="IPR010621">
    <property type="entry name" value="DUF1214"/>
</dbReference>
<dbReference type="Gene3D" id="1.10.3360.10">
    <property type="entry name" value="VPA0735-like domain"/>
    <property type="match status" value="1"/>
</dbReference>
<proteinExistence type="predicted"/>
<dbReference type="InterPro" id="IPR037049">
    <property type="entry name" value="DUF1214_C_sf"/>
</dbReference>
<evidence type="ECO:0000313" key="3">
    <source>
        <dbReference type="EMBL" id="KAF2394906.1"/>
    </source>
</evidence>
<gene>
    <name evidence="3" type="ORF">FX983_02889</name>
</gene>
<feature type="domain" description="DUF1254" evidence="2">
    <location>
        <begin position="102"/>
        <end position="214"/>
    </location>
</feature>
<dbReference type="PANTHER" id="PTHR36509:SF3">
    <property type="entry name" value="SIGNAL PEPTIDE PROTEIN"/>
    <property type="match status" value="1"/>
</dbReference>
<dbReference type="RefSeq" id="WP_163909941.1">
    <property type="nucleotide sequence ID" value="NZ_JAAAXX010000001.1"/>
</dbReference>
<dbReference type="PROSITE" id="PS51257">
    <property type="entry name" value="PROKAR_LIPOPROTEIN"/>
    <property type="match status" value="1"/>
</dbReference>
<accession>A0A6L5C1Q2</accession>
<dbReference type="Proteomes" id="UP000475265">
    <property type="component" value="Unassembled WGS sequence"/>
</dbReference>
<dbReference type="Pfam" id="PF06742">
    <property type="entry name" value="DUF1214"/>
    <property type="match status" value="1"/>
</dbReference>
<dbReference type="PANTHER" id="PTHR36509">
    <property type="entry name" value="BLL3101 PROTEIN"/>
    <property type="match status" value="1"/>
</dbReference>
<evidence type="ECO:0000313" key="4">
    <source>
        <dbReference type="Proteomes" id="UP000475265"/>
    </source>
</evidence>
<dbReference type="Gene3D" id="2.60.120.600">
    <property type="entry name" value="Domain of unknown function DUF1214, C-terminal domain"/>
    <property type="match status" value="1"/>
</dbReference>
<evidence type="ECO:0008006" key="5">
    <source>
        <dbReference type="Google" id="ProtNLM"/>
    </source>
</evidence>
<sequence length="487" mass="54387">MHIALRAAGFSIMATFVSCGVGAQAQAQDLDTRIGKVAMEGELPAHESIPKLYAELDFQQATQSYLWALPLVSYAQWQEEFRDKLGAHSGDLMVLNSYEDKLGVITANATTPYIMGFVDLNETGPLVIELPPGPTAGGIGDFWQRAIIDMGQTGPDKGKGGKYLVLPPGAEPPADAGKYYLAKSETMNVLVGFRVLDPDPAKGKALVEQFKMYPYAKRTEPSKTKLLSPGGKAWSGTQPRGLAYWERLHQIIQKEPVNERDRFYMAMLASLGIEKDRPFNPNDKQRAALEQGAQVGELIAKANTFAKRFPDAQYWKDRQWDTVLNIAEPSQRVAYYDQLWERSAWFYEAVTNTKGMVSKTPGLGQTYLGAYTDAKGNWLDGGKSYRLHVGANPPAKQFWSMTVYDINSRCLIDNPQRKADLSSRQDLKKNADGSVDLYFGPTAPKGFENNWVQTVPGKHWFSYFRLYAPTEAYFDKSWKLDDIAVVE</sequence>
<dbReference type="Pfam" id="PF06863">
    <property type="entry name" value="DUF1254"/>
    <property type="match status" value="1"/>
</dbReference>
<dbReference type="InterPro" id="IPR037050">
    <property type="entry name" value="DUF1254_sf"/>
</dbReference>
<dbReference type="Gene3D" id="2.60.40.1610">
    <property type="entry name" value="Domain of unknown function DUF1254"/>
    <property type="match status" value="1"/>
</dbReference>
<dbReference type="InterPro" id="IPR010679">
    <property type="entry name" value="DUF1254"/>
</dbReference>
<dbReference type="AlphaFoldDB" id="A0A6L5C1Q2"/>
<evidence type="ECO:0000259" key="1">
    <source>
        <dbReference type="Pfam" id="PF06742"/>
    </source>
</evidence>
<organism evidence="3 4">
    <name type="scientific">Pseudomonas frederiksbergensis</name>
    <dbReference type="NCBI Taxonomy" id="104087"/>
    <lineage>
        <taxon>Bacteria</taxon>
        <taxon>Pseudomonadati</taxon>
        <taxon>Pseudomonadota</taxon>
        <taxon>Gammaproteobacteria</taxon>
        <taxon>Pseudomonadales</taxon>
        <taxon>Pseudomonadaceae</taxon>
        <taxon>Pseudomonas</taxon>
    </lineage>
</organism>
<dbReference type="SUPFAM" id="SSF160935">
    <property type="entry name" value="VPA0735-like"/>
    <property type="match status" value="1"/>
</dbReference>
<name>A0A6L5C1Q2_9PSED</name>
<feature type="domain" description="DUF1214" evidence="1">
    <location>
        <begin position="365"/>
        <end position="470"/>
    </location>
</feature>
<dbReference type="EMBL" id="JAAAXX010000001">
    <property type="protein sequence ID" value="KAF2394906.1"/>
    <property type="molecule type" value="Genomic_DNA"/>
</dbReference>
<reference evidence="3 4" key="1">
    <citation type="submission" date="2019-12" db="EMBL/GenBank/DDBJ databases">
        <title>Endophytic bacteria associated with Panax ginseng seedlings.</title>
        <authorList>
            <person name="Park J.M."/>
            <person name="Shin R."/>
            <person name="Jo S.H."/>
        </authorList>
    </citation>
    <scope>NUCLEOTIDE SEQUENCE [LARGE SCALE GENOMIC DNA]</scope>
    <source>
        <strain evidence="3 4">PgKB32</strain>
    </source>
</reference>
<protein>
    <recommendedName>
        <fullName evidence="5">DUF1254 domain-containing protein</fullName>
    </recommendedName>
</protein>
<evidence type="ECO:0000259" key="2">
    <source>
        <dbReference type="Pfam" id="PF06863"/>
    </source>
</evidence>